<feature type="compositionally biased region" description="Polar residues" evidence="5">
    <location>
        <begin position="399"/>
        <end position="416"/>
    </location>
</feature>
<feature type="compositionally biased region" description="Polar residues" evidence="5">
    <location>
        <begin position="458"/>
        <end position="476"/>
    </location>
</feature>
<evidence type="ECO:0000256" key="4">
    <source>
        <dbReference type="SAM" id="Coils"/>
    </source>
</evidence>
<evidence type="ECO:0000256" key="5">
    <source>
        <dbReference type="SAM" id="MobiDB-lite"/>
    </source>
</evidence>
<evidence type="ECO:0000256" key="3">
    <source>
        <dbReference type="ARBA" id="ARBA00024022"/>
    </source>
</evidence>
<name>A0ABD3I9R2_9MARC</name>
<feature type="compositionally biased region" description="Low complexity" evidence="5">
    <location>
        <begin position="477"/>
        <end position="499"/>
    </location>
</feature>
<feature type="compositionally biased region" description="Basic residues" evidence="5">
    <location>
        <begin position="84"/>
        <end position="95"/>
    </location>
</feature>
<dbReference type="Pfam" id="PF03470">
    <property type="entry name" value="zf-XS"/>
    <property type="match status" value="1"/>
</dbReference>
<accession>A0ABD3I9R2</accession>
<comment type="similarity">
    <text evidence="3">Belongs to the SGS3 family.</text>
</comment>
<evidence type="ECO:0000259" key="7">
    <source>
        <dbReference type="Pfam" id="PF03470"/>
    </source>
</evidence>
<feature type="compositionally biased region" description="Basic and acidic residues" evidence="5">
    <location>
        <begin position="114"/>
        <end position="125"/>
    </location>
</feature>
<dbReference type="PANTHER" id="PTHR46602:SF1">
    <property type="entry name" value="PROTEIN SUPPRESSOR OF GENE SILENCING 3"/>
    <property type="match status" value="1"/>
</dbReference>
<dbReference type="EMBL" id="JBJQOH010000001">
    <property type="protein sequence ID" value="KAL3700438.1"/>
    <property type="molecule type" value="Genomic_DNA"/>
</dbReference>
<feature type="region of interest" description="Disordered" evidence="5">
    <location>
        <begin position="22"/>
        <end position="520"/>
    </location>
</feature>
<organism evidence="8 9">
    <name type="scientific">Riccia sorocarpa</name>
    <dbReference type="NCBI Taxonomy" id="122646"/>
    <lineage>
        <taxon>Eukaryota</taxon>
        <taxon>Viridiplantae</taxon>
        <taxon>Streptophyta</taxon>
        <taxon>Embryophyta</taxon>
        <taxon>Marchantiophyta</taxon>
        <taxon>Marchantiopsida</taxon>
        <taxon>Marchantiidae</taxon>
        <taxon>Marchantiales</taxon>
        <taxon>Ricciaceae</taxon>
        <taxon>Riccia</taxon>
    </lineage>
</organism>
<evidence type="ECO:0000259" key="6">
    <source>
        <dbReference type="Pfam" id="PF03468"/>
    </source>
</evidence>
<feature type="compositionally biased region" description="Basic residues" evidence="5">
    <location>
        <begin position="270"/>
        <end position="281"/>
    </location>
</feature>
<dbReference type="AlphaFoldDB" id="A0ABD3I9R2"/>
<feature type="compositionally biased region" description="Polar residues" evidence="5">
    <location>
        <begin position="312"/>
        <end position="332"/>
    </location>
</feature>
<comment type="caution">
    <text evidence="8">The sequence shown here is derived from an EMBL/GenBank/DDBJ whole genome shotgun (WGS) entry which is preliminary data.</text>
</comment>
<dbReference type="InterPro" id="IPR044287">
    <property type="entry name" value="SGS3"/>
</dbReference>
<dbReference type="Proteomes" id="UP001633002">
    <property type="component" value="Unassembled WGS sequence"/>
</dbReference>
<evidence type="ECO:0000313" key="8">
    <source>
        <dbReference type="EMBL" id="KAL3700438.1"/>
    </source>
</evidence>
<keyword evidence="9" id="KW-1185">Reference proteome</keyword>
<dbReference type="InterPro" id="IPR038588">
    <property type="entry name" value="XS_domain_sf"/>
</dbReference>
<keyword evidence="2" id="KW-0943">RNA-mediated gene silencing</keyword>
<evidence type="ECO:0000256" key="1">
    <source>
        <dbReference type="ARBA" id="ARBA00023054"/>
    </source>
</evidence>
<dbReference type="InterPro" id="IPR005381">
    <property type="entry name" value="Znf-XS_domain"/>
</dbReference>
<dbReference type="PANTHER" id="PTHR46602">
    <property type="entry name" value="PROTEIN SUPPRESSOR OF GENE SILENCING 3"/>
    <property type="match status" value="1"/>
</dbReference>
<reference evidence="8 9" key="1">
    <citation type="submission" date="2024-09" db="EMBL/GenBank/DDBJ databases">
        <title>Chromosome-scale assembly of Riccia sorocarpa.</title>
        <authorList>
            <person name="Paukszto L."/>
        </authorList>
    </citation>
    <scope>NUCLEOTIDE SEQUENCE [LARGE SCALE GENOMIC DNA]</scope>
    <source>
        <strain evidence="8">LP-2024</strain>
        <tissue evidence="8">Aerial parts of the thallus</tissue>
    </source>
</reference>
<feature type="compositionally biased region" description="Polar residues" evidence="5">
    <location>
        <begin position="42"/>
        <end position="51"/>
    </location>
</feature>
<feature type="coiled-coil region" evidence="4">
    <location>
        <begin position="893"/>
        <end position="1004"/>
    </location>
</feature>
<feature type="domain" description="XS" evidence="6">
    <location>
        <begin position="704"/>
        <end position="817"/>
    </location>
</feature>
<feature type="compositionally biased region" description="Basic and acidic residues" evidence="5">
    <location>
        <begin position="54"/>
        <end position="67"/>
    </location>
</feature>
<protein>
    <submittedName>
        <fullName evidence="8">Uncharacterized protein</fullName>
    </submittedName>
</protein>
<evidence type="ECO:0000256" key="2">
    <source>
        <dbReference type="ARBA" id="ARBA00023158"/>
    </source>
</evidence>
<feature type="compositionally biased region" description="Polar residues" evidence="5">
    <location>
        <begin position="235"/>
        <end position="244"/>
    </location>
</feature>
<dbReference type="GO" id="GO:0031047">
    <property type="term" value="P:regulatory ncRNA-mediated gene silencing"/>
    <property type="evidence" value="ECO:0007669"/>
    <property type="project" value="UniProtKB-KW"/>
</dbReference>
<dbReference type="Gene3D" id="3.30.70.2890">
    <property type="entry name" value="XS domain"/>
    <property type="match status" value="1"/>
</dbReference>
<sequence>MAKVADVRRIVLPVPSAKFKVVGNGQANSSKDSSGAVKVDSGSDSKMSWANQVEEEHGATDRTEDSGVKVQGENGTKDDDGSGKKSKKKKKKKSKAGTAAEEESPGPVDNIAEDPSKSSHAEKQPSVELEISDSLSNITGESRQSSSQHTGKVADVVSRNKPRNSSATSGIAEEQKVASAPKVKGSNGSSLPSAAARDFPNGNKDPQAPHSGFKAESRDSGWEVVATQKNRRGQETGTRSSDSKWNVPPPSTDFSSANWDSGWEGAGSQKGRRGAAPKPGRKPADLPIAYSNDYVPPPPANGGWDDDLPSNYDPSSNWNSGWEANKPQTANVPTVYRDDFVPPPSSNGNRDDDLLQSEAPPSNFDSGWEVAGSRRKKGDEHQQKPLGAAGNGAQRSKGRGQQLQAGNKFNDQMQRGNKQRLGESEKVIRGRSAGNIAQDKSGRPSPRNTGKGEGAVSHPSSYQQTAPSPWSKPNSKLTHSSSNLSTASLSGSQNSSAASTEKSASRVGSTGILGNLFPAERGYPEENRAVEEPTAVEPPADDAWKGGFPAFAGSTASFDDYPGSDHSDSVCSDDDFDSDTMSIASYDSAESYKSHGTQKKNKWFKNFFQELDTLTDDQLQEHDRQWHCPACQNGVGAIDWYRGLQPLLAHAKTVRSKRVKLHKNFAEVLEEEIRIRGAAPGTHGSGKYGRWKGLNDEHNNQDTPIVWPPMVVIRNTQLEQDESEKWLGMGNKELLDLFKTHNPVKARHSYGPQGHRGISILIFSESPTGYYDAQRLDKHFKDVRRGRDNWNTYGKPVFQPGGDRILYGYIATPDDLEVFNKHSRGKQNLKWEQRSLQEMVLIPMRKMGDENKKVAYLQGQVQREMAHSKTLKKTMSVMMKKLHMREDELRVIRERAREQYQLQETEMADMESLYKSKIEQLKQEILEKEAGLQKVHEDYEQEHLDQCEQLEQRVRKIPKDELSDELKQQKTLVEEELAKHTELVERCIKRQEEWEAQKVQLQKEHHRKLMEFRSRQWQELLAFAESLEEERMTMMNSFKSPSGN</sequence>
<feature type="compositionally biased region" description="Polar residues" evidence="5">
    <location>
        <begin position="133"/>
        <end position="150"/>
    </location>
</feature>
<keyword evidence="1 4" id="KW-0175">Coiled coil</keyword>
<evidence type="ECO:0000313" key="9">
    <source>
        <dbReference type="Proteomes" id="UP001633002"/>
    </source>
</evidence>
<gene>
    <name evidence="8" type="ORF">R1sor_018460</name>
</gene>
<dbReference type="InterPro" id="IPR005380">
    <property type="entry name" value="XS_domain"/>
</dbReference>
<proteinExistence type="inferred from homology"/>
<dbReference type="Pfam" id="PF03468">
    <property type="entry name" value="XS"/>
    <property type="match status" value="1"/>
</dbReference>
<feature type="domain" description="Zinc finger-XS" evidence="7">
    <location>
        <begin position="628"/>
        <end position="665"/>
    </location>
</feature>